<sequence length="181" mass="19651">MRLRWSLRLASVAHMGKIAAVVCAAILGMTGLAAPAQAADQLRDSVMWGSGTTWTKLSWRGNPKLCFDAALEEIGRDGGKVQLWTCGMGGAEQYWLVQPHPLGGGFQVINQMNGKCLDAALEDIDLEVTRLQLWQCTGGIEQKWTGGPHSGQLMLVNEAKPRSTFGVPGLYDGARLDLYSY</sequence>
<dbReference type="Pfam" id="PF00652">
    <property type="entry name" value="Ricin_B_lectin"/>
    <property type="match status" value="1"/>
</dbReference>
<dbReference type="Proteomes" id="UP001500711">
    <property type="component" value="Unassembled WGS sequence"/>
</dbReference>
<proteinExistence type="predicted"/>
<feature type="domain" description="Ricin B lectin" evidence="2">
    <location>
        <begin position="62"/>
        <end position="144"/>
    </location>
</feature>
<dbReference type="CDD" id="cd00161">
    <property type="entry name" value="beta-trefoil_Ricin-like"/>
    <property type="match status" value="1"/>
</dbReference>
<keyword evidence="4" id="KW-1185">Reference proteome</keyword>
<evidence type="ECO:0000259" key="2">
    <source>
        <dbReference type="Pfam" id="PF00652"/>
    </source>
</evidence>
<dbReference type="EMBL" id="BAABBE010000030">
    <property type="protein sequence ID" value="GAA3676166.1"/>
    <property type="molecule type" value="Genomic_DNA"/>
</dbReference>
<comment type="caution">
    <text evidence="3">The sequence shown here is derived from an EMBL/GenBank/DDBJ whole genome shotgun (WGS) entry which is preliminary data.</text>
</comment>
<reference evidence="4" key="1">
    <citation type="journal article" date="2019" name="Int. J. Syst. Evol. Microbiol.">
        <title>The Global Catalogue of Microorganisms (GCM) 10K type strain sequencing project: providing services to taxonomists for standard genome sequencing and annotation.</title>
        <authorList>
            <consortium name="The Broad Institute Genomics Platform"/>
            <consortium name="The Broad Institute Genome Sequencing Center for Infectious Disease"/>
            <person name="Wu L."/>
            <person name="Ma J."/>
        </authorList>
    </citation>
    <scope>NUCLEOTIDE SEQUENCE [LARGE SCALE GENOMIC DNA]</scope>
    <source>
        <strain evidence="4">JCM 17494</strain>
    </source>
</reference>
<evidence type="ECO:0000313" key="4">
    <source>
        <dbReference type="Proteomes" id="UP001500711"/>
    </source>
</evidence>
<feature type="signal peptide" evidence="1">
    <location>
        <begin position="1"/>
        <end position="38"/>
    </location>
</feature>
<dbReference type="InterPro" id="IPR035992">
    <property type="entry name" value="Ricin_B-like_lectins"/>
</dbReference>
<accession>A0ABP7C102</accession>
<dbReference type="SUPFAM" id="SSF50370">
    <property type="entry name" value="Ricin B-like lectins"/>
    <property type="match status" value="1"/>
</dbReference>
<name>A0ABP7C102_9PSEU</name>
<keyword evidence="1" id="KW-0732">Signal</keyword>
<gene>
    <name evidence="3" type="ORF">GCM10022267_73790</name>
</gene>
<feature type="chain" id="PRO_5047083617" description="Ricin B lectin domain-containing protein" evidence="1">
    <location>
        <begin position="39"/>
        <end position="181"/>
    </location>
</feature>
<protein>
    <recommendedName>
        <fullName evidence="2">Ricin B lectin domain-containing protein</fullName>
    </recommendedName>
</protein>
<organism evidence="3 4">
    <name type="scientific">Lentzea roselyniae</name>
    <dbReference type="NCBI Taxonomy" id="531940"/>
    <lineage>
        <taxon>Bacteria</taxon>
        <taxon>Bacillati</taxon>
        <taxon>Actinomycetota</taxon>
        <taxon>Actinomycetes</taxon>
        <taxon>Pseudonocardiales</taxon>
        <taxon>Pseudonocardiaceae</taxon>
        <taxon>Lentzea</taxon>
    </lineage>
</organism>
<evidence type="ECO:0000256" key="1">
    <source>
        <dbReference type="SAM" id="SignalP"/>
    </source>
</evidence>
<dbReference type="PROSITE" id="PS50231">
    <property type="entry name" value="RICIN_B_LECTIN"/>
    <property type="match status" value="1"/>
</dbReference>
<dbReference type="Gene3D" id="2.80.10.50">
    <property type="match status" value="1"/>
</dbReference>
<evidence type="ECO:0000313" key="3">
    <source>
        <dbReference type="EMBL" id="GAA3676166.1"/>
    </source>
</evidence>
<dbReference type="InterPro" id="IPR000772">
    <property type="entry name" value="Ricin_B_lectin"/>
</dbReference>